<name>A0ABR8PRE1_9CLOT</name>
<sequence length="534" mass="60580">MTKKYKVNENTKVYFVGGGLASMAGAIFLTRDARVKGEDITIFEELNIDGGSCDGSGNAEDGYMIRGGRMINYEHYTAILDMLNSIPSLTDSQTTVRDEIYKFSNETKTCSHARLIGEDHNILDVSSLGLNNDDRVSMVKLLLADEDKLAPVRIDQLFSPHFFETNFWYMWATTFAFQPWHSAFEFKRYAHAFINEMPRINTLAGVHRTPYNQYDSIILPIQKHLEKLGVKFQNASKVVDIDFKEENGEMTTKAIHLIRNNKEEIISVNDNDLVFVTNGSMTENATIGTMDKPAPAPTKEGNGCWALWENLAKKTPEFGNPTPFCNNIPESVWQSFTVTLKDKKFLKKYVEYSSNKPGTGALMTFKDSGWFMSIVVPKQPHYINQPEDVEVFWGYALHPEKPGDYIKKPMLECTGEEIFMELCYQLGWIDEASEFLKTTICLPCIMPYITAHFMTRNKTDRPLVIPKCSTNLAFLGQYVELPDVVSFTIEMSVRTAQEAVYTFYDLHDTKIIPPFYKGETDLKVLLGAAAAMMS</sequence>
<evidence type="ECO:0000256" key="1">
    <source>
        <dbReference type="SAM" id="Phobius"/>
    </source>
</evidence>
<proteinExistence type="predicted"/>
<evidence type="ECO:0000313" key="3">
    <source>
        <dbReference type="Proteomes" id="UP000627781"/>
    </source>
</evidence>
<accession>A0ABR8PRE1</accession>
<dbReference type="PANTHER" id="PTHR37417">
    <property type="entry name" value="67 KDA MYOSIN-CROSS-REACTIVE ANTIGEN FAMILY PROTEIN (AFU_ORTHOLOGUE AFUA_5G09970)"/>
    <property type="match status" value="1"/>
</dbReference>
<dbReference type="InterPro" id="IPR036188">
    <property type="entry name" value="FAD/NAD-bd_sf"/>
</dbReference>
<dbReference type="EMBL" id="JACSRA010000006">
    <property type="protein sequence ID" value="MBD7910718.1"/>
    <property type="molecule type" value="Genomic_DNA"/>
</dbReference>
<dbReference type="NCBIfam" id="NF010584">
    <property type="entry name" value="PRK13977.1"/>
    <property type="match status" value="1"/>
</dbReference>
<dbReference type="PANTHER" id="PTHR37417:SF2">
    <property type="entry name" value="67 KDA MYOSIN-CROSS-REACTIVE ANTIGEN FAMILY PROTEIN (AFU_ORTHOLOGUE AFUA_5G09970)"/>
    <property type="match status" value="1"/>
</dbReference>
<dbReference type="Proteomes" id="UP000627781">
    <property type="component" value="Unassembled WGS sequence"/>
</dbReference>
<keyword evidence="1" id="KW-0812">Transmembrane</keyword>
<dbReference type="GO" id="GO:0050151">
    <property type="term" value="F:oleate hydratase activity"/>
    <property type="evidence" value="ECO:0007669"/>
    <property type="project" value="UniProtKB-EC"/>
</dbReference>
<comment type="caution">
    <text evidence="2">The sequence shown here is derived from an EMBL/GenBank/DDBJ whole genome shotgun (WGS) entry which is preliminary data.</text>
</comment>
<feature type="transmembrane region" description="Helical" evidence="1">
    <location>
        <begin position="12"/>
        <end position="30"/>
    </location>
</feature>
<dbReference type="Pfam" id="PF06100">
    <property type="entry name" value="MCRA"/>
    <property type="match status" value="1"/>
</dbReference>
<organism evidence="2 3">
    <name type="scientific">Clostridium cibarium</name>
    <dbReference type="NCBI Taxonomy" id="2762247"/>
    <lineage>
        <taxon>Bacteria</taxon>
        <taxon>Bacillati</taxon>
        <taxon>Bacillota</taxon>
        <taxon>Clostridia</taxon>
        <taxon>Eubacteriales</taxon>
        <taxon>Clostridiaceae</taxon>
        <taxon>Clostridium</taxon>
    </lineage>
</organism>
<keyword evidence="1" id="KW-1133">Transmembrane helix</keyword>
<dbReference type="Gene3D" id="3.50.50.60">
    <property type="entry name" value="FAD/NAD(P)-binding domain"/>
    <property type="match status" value="3"/>
</dbReference>
<evidence type="ECO:0000313" key="2">
    <source>
        <dbReference type="EMBL" id="MBD7910718.1"/>
    </source>
</evidence>
<keyword evidence="1" id="KW-0472">Membrane</keyword>
<reference evidence="2 3" key="1">
    <citation type="submission" date="2020-08" db="EMBL/GenBank/DDBJ databases">
        <title>A Genomic Blueprint of the Chicken Gut Microbiome.</title>
        <authorList>
            <person name="Gilroy R."/>
            <person name="Ravi A."/>
            <person name="Getino M."/>
            <person name="Pursley I."/>
            <person name="Horton D.L."/>
            <person name="Alikhan N.-F."/>
            <person name="Baker D."/>
            <person name="Gharbi K."/>
            <person name="Hall N."/>
            <person name="Watson M."/>
            <person name="Adriaenssens E.M."/>
            <person name="Foster-Nyarko E."/>
            <person name="Jarju S."/>
            <person name="Secka A."/>
            <person name="Antonio M."/>
            <person name="Oren A."/>
            <person name="Chaudhuri R."/>
            <person name="La Ragione R.M."/>
            <person name="Hildebrand F."/>
            <person name="Pallen M.J."/>
        </authorList>
    </citation>
    <scope>NUCLEOTIDE SEQUENCE [LARGE SCALE GENOMIC DNA]</scope>
    <source>
        <strain evidence="2 3">Sa3CVN1</strain>
    </source>
</reference>
<dbReference type="SUPFAM" id="SSF51905">
    <property type="entry name" value="FAD/NAD(P)-binding domain"/>
    <property type="match status" value="1"/>
</dbReference>
<keyword evidence="3" id="KW-1185">Reference proteome</keyword>
<dbReference type="EC" id="4.2.1.53" evidence="2"/>
<protein>
    <submittedName>
        <fullName evidence="2">Oleate hydratase</fullName>
        <ecNumber evidence="2">4.2.1.53</ecNumber>
    </submittedName>
</protein>
<keyword evidence="2" id="KW-0456">Lyase</keyword>
<dbReference type="RefSeq" id="WP_191767856.1">
    <property type="nucleotide sequence ID" value="NZ_JACSRA010000006.1"/>
</dbReference>
<gene>
    <name evidence="2" type="ORF">H9661_05025</name>
</gene>
<dbReference type="InterPro" id="IPR010354">
    <property type="entry name" value="Oleate_hydratase"/>
</dbReference>